<dbReference type="Pfam" id="PF16747">
    <property type="entry name" value="Adhesin_E"/>
    <property type="match status" value="1"/>
</dbReference>
<feature type="chain" id="PRO_5016931064" description="Surface-adhesin protein E-like domain-containing protein" evidence="1">
    <location>
        <begin position="20"/>
        <end position="127"/>
    </location>
</feature>
<dbReference type="EMBL" id="DNAA01000031">
    <property type="protein sequence ID" value="HBA08328.1"/>
    <property type="molecule type" value="Genomic_DNA"/>
</dbReference>
<protein>
    <recommendedName>
        <fullName evidence="2">Surface-adhesin protein E-like domain-containing protein</fullName>
    </recommendedName>
</protein>
<name>A0A351R8F7_9PROT</name>
<feature type="signal peptide" evidence="1">
    <location>
        <begin position="1"/>
        <end position="19"/>
    </location>
</feature>
<dbReference type="AlphaFoldDB" id="A0A351R8F7"/>
<accession>A0A351R8F7</accession>
<evidence type="ECO:0000256" key="1">
    <source>
        <dbReference type="SAM" id="SignalP"/>
    </source>
</evidence>
<evidence type="ECO:0000259" key="2">
    <source>
        <dbReference type="Pfam" id="PF16747"/>
    </source>
</evidence>
<gene>
    <name evidence="3" type="ORF">DCW48_01195</name>
</gene>
<sequence>MNKFLMILVLVLISSKAFAEWTMIQTNDDGNMLIDFETLQKNENLITVSTLNDYYVQQPKGEMSSEWREVHDCKNKQFKALSIKYYAENMAKGSILATYLLPEAEIAWSAVVPYSIGEVKANVICSR</sequence>
<organism evidence="3 4">
    <name type="scientific">Methylotenera mobilis</name>
    <dbReference type="NCBI Taxonomy" id="359408"/>
    <lineage>
        <taxon>Bacteria</taxon>
        <taxon>Pseudomonadati</taxon>
        <taxon>Pseudomonadota</taxon>
        <taxon>Betaproteobacteria</taxon>
        <taxon>Nitrosomonadales</taxon>
        <taxon>Methylophilaceae</taxon>
        <taxon>Methylotenera</taxon>
    </lineage>
</organism>
<evidence type="ECO:0000313" key="4">
    <source>
        <dbReference type="Proteomes" id="UP000264313"/>
    </source>
</evidence>
<reference evidence="3 4" key="1">
    <citation type="journal article" date="2018" name="Nat. Biotechnol.">
        <title>A standardized bacterial taxonomy based on genome phylogeny substantially revises the tree of life.</title>
        <authorList>
            <person name="Parks D.H."/>
            <person name="Chuvochina M."/>
            <person name="Waite D.W."/>
            <person name="Rinke C."/>
            <person name="Skarshewski A."/>
            <person name="Chaumeil P.A."/>
            <person name="Hugenholtz P."/>
        </authorList>
    </citation>
    <scope>NUCLEOTIDE SEQUENCE [LARGE SCALE GENOMIC DNA]</scope>
    <source>
        <strain evidence="3">UBA9958</strain>
    </source>
</reference>
<comment type="caution">
    <text evidence="3">The sequence shown here is derived from an EMBL/GenBank/DDBJ whole genome shotgun (WGS) entry which is preliminary data.</text>
</comment>
<feature type="domain" description="Surface-adhesin protein E-like" evidence="2">
    <location>
        <begin position="21"/>
        <end position="126"/>
    </location>
</feature>
<dbReference type="InterPro" id="IPR031939">
    <property type="entry name" value="Adhesin_E-like"/>
</dbReference>
<keyword evidence="1" id="KW-0732">Signal</keyword>
<evidence type="ECO:0000313" key="3">
    <source>
        <dbReference type="EMBL" id="HBA08328.1"/>
    </source>
</evidence>
<dbReference type="Proteomes" id="UP000264313">
    <property type="component" value="Unassembled WGS sequence"/>
</dbReference>
<proteinExistence type="predicted"/>